<feature type="chain" id="PRO_5043776129" evidence="1">
    <location>
        <begin position="20"/>
        <end position="244"/>
    </location>
</feature>
<dbReference type="Proteomes" id="UP001075354">
    <property type="component" value="Chromosome 16"/>
</dbReference>
<comment type="caution">
    <text evidence="2">The sequence shown here is derived from an EMBL/GenBank/DDBJ whole genome shotgun (WGS) entry which is preliminary data.</text>
</comment>
<feature type="signal peptide" evidence="1">
    <location>
        <begin position="1"/>
        <end position="19"/>
    </location>
</feature>
<keyword evidence="1" id="KW-0732">Signal</keyword>
<dbReference type="AlphaFoldDB" id="A0AAV7X419"/>
<protein>
    <submittedName>
        <fullName evidence="2">Uncharacterized protein</fullName>
    </submittedName>
</protein>
<dbReference type="EMBL" id="JAPTSV010000016">
    <property type="protein sequence ID" value="KAJ1519770.1"/>
    <property type="molecule type" value="Genomic_DNA"/>
</dbReference>
<proteinExistence type="predicted"/>
<organism evidence="2 3">
    <name type="scientific">Megalurothrips usitatus</name>
    <name type="common">bean blossom thrips</name>
    <dbReference type="NCBI Taxonomy" id="439358"/>
    <lineage>
        <taxon>Eukaryota</taxon>
        <taxon>Metazoa</taxon>
        <taxon>Ecdysozoa</taxon>
        <taxon>Arthropoda</taxon>
        <taxon>Hexapoda</taxon>
        <taxon>Insecta</taxon>
        <taxon>Pterygota</taxon>
        <taxon>Neoptera</taxon>
        <taxon>Paraneoptera</taxon>
        <taxon>Thysanoptera</taxon>
        <taxon>Terebrantia</taxon>
        <taxon>Thripoidea</taxon>
        <taxon>Thripidae</taxon>
        <taxon>Megalurothrips</taxon>
    </lineage>
</organism>
<dbReference type="InterPro" id="IPR038602">
    <property type="entry name" value="Mite_allergen_7_sf"/>
</dbReference>
<name>A0AAV7X419_9NEOP</name>
<accession>A0AAV7X419</accession>
<dbReference type="InterPro" id="IPR020234">
    <property type="entry name" value="Mite_allergen_group-7"/>
</dbReference>
<keyword evidence="3" id="KW-1185">Reference proteome</keyword>
<reference evidence="2" key="1">
    <citation type="submission" date="2022-12" db="EMBL/GenBank/DDBJ databases">
        <title>Chromosome-level genome assembly of the bean flower thrips Megalurothrips usitatus.</title>
        <authorList>
            <person name="Ma L."/>
            <person name="Liu Q."/>
            <person name="Li H."/>
            <person name="Cai W."/>
        </authorList>
    </citation>
    <scope>NUCLEOTIDE SEQUENCE</scope>
    <source>
        <strain evidence="2">Cailab_2022a</strain>
    </source>
</reference>
<sequence>MRIFLSALFVVLVVGGSQAGGPGGFKDVSDKVSPPLIFRNASYLAKSTHNINKIVDVLLAVARVEVSAQGLDQVALSDFEETFRKKIGPIRVTGHFNGYNGWAKTLSTLQRKGDATATTSGLSLAIDVPIGFGDLQFGYRYKAKISKIRVGGHADATVGSNALRLRASVSISSGACSAAVDSLELTDLGKIKVKATGLGALNFLLDKVADWMAKRMHSKIEDAVQKGLRKAINKAGLHFSCDEL</sequence>
<dbReference type="Pfam" id="PF16984">
    <property type="entry name" value="Grp7_allergen"/>
    <property type="match status" value="1"/>
</dbReference>
<dbReference type="Gene3D" id="3.15.10.50">
    <property type="match status" value="1"/>
</dbReference>
<evidence type="ECO:0000256" key="1">
    <source>
        <dbReference type="SAM" id="SignalP"/>
    </source>
</evidence>
<evidence type="ECO:0000313" key="3">
    <source>
        <dbReference type="Proteomes" id="UP001075354"/>
    </source>
</evidence>
<gene>
    <name evidence="2" type="ORF">ONE63_005026</name>
</gene>
<evidence type="ECO:0000313" key="2">
    <source>
        <dbReference type="EMBL" id="KAJ1519770.1"/>
    </source>
</evidence>